<name>A0ABW8I4Z3_9BACI</name>
<dbReference type="GO" id="GO:0003678">
    <property type="term" value="F:DNA helicase activity"/>
    <property type="evidence" value="ECO:0007669"/>
    <property type="project" value="UniProtKB-EC"/>
</dbReference>
<dbReference type="PROSITE" id="PS51194">
    <property type="entry name" value="HELICASE_CTER"/>
    <property type="match status" value="1"/>
</dbReference>
<evidence type="ECO:0000256" key="4">
    <source>
        <dbReference type="ARBA" id="ARBA00022840"/>
    </source>
</evidence>
<evidence type="ECO:0000256" key="1">
    <source>
        <dbReference type="ARBA" id="ARBA00022741"/>
    </source>
</evidence>
<evidence type="ECO:0000256" key="2">
    <source>
        <dbReference type="ARBA" id="ARBA00022801"/>
    </source>
</evidence>
<dbReference type="PANTHER" id="PTHR13710:SF84">
    <property type="entry name" value="ATP-DEPENDENT DNA HELICASE RECS-RELATED"/>
    <property type="match status" value="1"/>
</dbReference>
<keyword evidence="5" id="KW-0238">DNA-binding</keyword>
<reference evidence="10 11" key="1">
    <citation type="submission" date="2023-07" db="EMBL/GenBank/DDBJ databases">
        <title>Bacillus lucianemedeirus sp. nov, a new species isolated from an immunobiological production facility.</title>
        <authorList>
            <person name="Costa L.V."/>
            <person name="Miranda R.V.S.L."/>
            <person name="Brandao M.L.L."/>
            <person name="Reis C.M.F."/>
            <person name="Frazao A.M."/>
            <person name="Cruz F.V."/>
            <person name="Baio P.V.P."/>
            <person name="Veras J.F.C."/>
            <person name="Ramos J.N."/>
            <person name="Vieira V."/>
        </authorList>
    </citation>
    <scope>NUCLEOTIDE SEQUENCE [LARGE SCALE GENOMIC DNA]</scope>
    <source>
        <strain evidence="10 11">B190/17</strain>
    </source>
</reference>
<dbReference type="InterPro" id="IPR002464">
    <property type="entry name" value="DNA/RNA_helicase_DEAH_CS"/>
</dbReference>
<dbReference type="InterPro" id="IPR027417">
    <property type="entry name" value="P-loop_NTPase"/>
</dbReference>
<keyword evidence="1" id="KW-0547">Nucleotide-binding</keyword>
<dbReference type="InterPro" id="IPR014001">
    <property type="entry name" value="Helicase_ATP-bd"/>
</dbReference>
<dbReference type="GO" id="GO:0016787">
    <property type="term" value="F:hydrolase activity"/>
    <property type="evidence" value="ECO:0007669"/>
    <property type="project" value="UniProtKB-KW"/>
</dbReference>
<feature type="domain" description="Helicase ATP-binding" evidence="8">
    <location>
        <begin position="24"/>
        <end position="191"/>
    </location>
</feature>
<evidence type="ECO:0000259" key="8">
    <source>
        <dbReference type="PROSITE" id="PS51192"/>
    </source>
</evidence>
<evidence type="ECO:0000259" key="9">
    <source>
        <dbReference type="PROSITE" id="PS51194"/>
    </source>
</evidence>
<evidence type="ECO:0000256" key="7">
    <source>
        <dbReference type="ARBA" id="ARBA00044550"/>
    </source>
</evidence>
<dbReference type="PROSITE" id="PS51192">
    <property type="entry name" value="HELICASE_ATP_BIND_1"/>
    <property type="match status" value="1"/>
</dbReference>
<dbReference type="RefSeq" id="WP_404313739.1">
    <property type="nucleotide sequence ID" value="NZ_JAUIYO010000001.1"/>
</dbReference>
<dbReference type="EMBL" id="JAUIYO010000001">
    <property type="protein sequence ID" value="MFK2824243.1"/>
    <property type="molecule type" value="Genomic_DNA"/>
</dbReference>
<comment type="caution">
    <text evidence="10">The sequence shown here is derived from an EMBL/GenBank/DDBJ whole genome shotgun (WGS) entry which is preliminary data.</text>
</comment>
<organism evidence="10 11">
    <name type="scientific">Bacillus lumedeiriae</name>
    <dbReference type="NCBI Taxonomy" id="3058829"/>
    <lineage>
        <taxon>Bacteria</taxon>
        <taxon>Bacillati</taxon>
        <taxon>Bacillota</taxon>
        <taxon>Bacilli</taxon>
        <taxon>Bacillales</taxon>
        <taxon>Bacillaceae</taxon>
        <taxon>Bacillus</taxon>
    </lineage>
</organism>
<evidence type="ECO:0000313" key="10">
    <source>
        <dbReference type="EMBL" id="MFK2824243.1"/>
    </source>
</evidence>
<evidence type="ECO:0000313" key="11">
    <source>
        <dbReference type="Proteomes" id="UP001619911"/>
    </source>
</evidence>
<accession>A0ABW8I4Z3</accession>
<dbReference type="Pfam" id="PF16124">
    <property type="entry name" value="RecQ_Zn_bind"/>
    <property type="match status" value="1"/>
</dbReference>
<gene>
    <name evidence="10" type="ORF">QYG89_00860</name>
</gene>
<keyword evidence="4" id="KW-0067">ATP-binding</keyword>
<dbReference type="Pfam" id="PF00271">
    <property type="entry name" value="Helicase_C"/>
    <property type="match status" value="1"/>
</dbReference>
<dbReference type="InterPro" id="IPR004589">
    <property type="entry name" value="DNA_helicase_ATP-dep_RecQ"/>
</dbReference>
<dbReference type="Pfam" id="PF00270">
    <property type="entry name" value="DEAD"/>
    <property type="match status" value="1"/>
</dbReference>
<keyword evidence="11" id="KW-1185">Reference proteome</keyword>
<dbReference type="PROSITE" id="PS00690">
    <property type="entry name" value="DEAH_ATP_HELICASE"/>
    <property type="match status" value="1"/>
</dbReference>
<dbReference type="SMART" id="SM00490">
    <property type="entry name" value="HELICc"/>
    <property type="match status" value="1"/>
</dbReference>
<feature type="domain" description="Helicase C-terminal" evidence="9">
    <location>
        <begin position="218"/>
        <end position="362"/>
    </location>
</feature>
<dbReference type="CDD" id="cd17920">
    <property type="entry name" value="DEXHc_RecQ"/>
    <property type="match status" value="1"/>
</dbReference>
<dbReference type="SMART" id="SM00487">
    <property type="entry name" value="DEXDc"/>
    <property type="match status" value="1"/>
</dbReference>
<dbReference type="NCBIfam" id="TIGR00614">
    <property type="entry name" value="recQ_fam"/>
    <property type="match status" value="1"/>
</dbReference>
<dbReference type="Proteomes" id="UP001619911">
    <property type="component" value="Unassembled WGS sequence"/>
</dbReference>
<proteinExistence type="predicted"/>
<evidence type="ECO:0000256" key="3">
    <source>
        <dbReference type="ARBA" id="ARBA00022806"/>
    </source>
</evidence>
<evidence type="ECO:0000256" key="5">
    <source>
        <dbReference type="ARBA" id="ARBA00023125"/>
    </source>
</evidence>
<keyword evidence="2 10" id="KW-0378">Hydrolase</keyword>
<dbReference type="SUPFAM" id="SSF52540">
    <property type="entry name" value="P-loop containing nucleoside triphosphate hydrolases"/>
    <property type="match status" value="1"/>
</dbReference>
<dbReference type="Gene3D" id="3.40.50.300">
    <property type="entry name" value="P-loop containing nucleotide triphosphate hydrolases"/>
    <property type="match status" value="2"/>
</dbReference>
<dbReference type="InterPro" id="IPR001650">
    <property type="entry name" value="Helicase_C-like"/>
</dbReference>
<sequence length="487" mass="55701">MNVDQVLFERFGYSAFRTGQRETIESLLSGQHTLAMLPTGTGKSLCYQLPAYLLRGTVLIVSPLLSLMQDQTEQLKMRGEKSTAALNSFLSFQEKQQVLRHLSRYRFLFLSPEMLMSETVIRALRKIRISLFVVDEAHCISQWGHDFRPDYRLLGEAREKLGCPLTLALTATATAEVRRDIIHHLKIEQVKEWVFSVDRPNIAMTVEHLSSRGDKQSRLLELVRQLENPGIVYFSSKRGAEEGAEWLRQNGAGKIAFYHGGMEQEDRILIQQQFLHDELNVICATSAFGMGVNKNNIRFVIHYHLPPQLESYLQEIGRSGRDGEKALAVLLYAPGDEEFHSMIAQGEFPSGSQVMSYLSAAGGQTEEERAAACQLTDVQLRFLRHYADEATRIGRGSPIDYVISKRQERLGQKQDKRQIMLQWVGTKECRRKKILHYFAEQMKEKPDPCCDLCGIDLQQYNRLFSQEKKDEKLAWQAILRSLLQVEG</sequence>
<evidence type="ECO:0000256" key="6">
    <source>
        <dbReference type="ARBA" id="ARBA00044535"/>
    </source>
</evidence>
<dbReference type="InterPro" id="IPR011545">
    <property type="entry name" value="DEAD/DEAH_box_helicase_dom"/>
</dbReference>
<dbReference type="InterPro" id="IPR032284">
    <property type="entry name" value="RecQ_Zn-bd"/>
</dbReference>
<dbReference type="PANTHER" id="PTHR13710">
    <property type="entry name" value="DNA HELICASE RECQ FAMILY MEMBER"/>
    <property type="match status" value="1"/>
</dbReference>
<keyword evidence="3 10" id="KW-0347">Helicase</keyword>
<protein>
    <recommendedName>
        <fullName evidence="6">ATP-dependent DNA helicase RecQ</fullName>
    </recommendedName>
    <alternativeName>
        <fullName evidence="7">DNA 3'-5' helicase RecQ</fullName>
    </alternativeName>
</protein>